<gene>
    <name evidence="1" type="ORF">B0H17DRAFT_1180741</name>
</gene>
<protein>
    <recommendedName>
        <fullName evidence="3">F-box domain-containing protein</fullName>
    </recommendedName>
</protein>
<dbReference type="AlphaFoldDB" id="A0AAD7DBF1"/>
<proteinExistence type="predicted"/>
<sequence>MDLVLDACSGVVNLALFMAAHPSMVPRLATMNLRQFYVDLQQLFGDLQEIDFTLPLFASITHLDLLDILDHDSALEERLSDPAGLPFVPGLTHLRLHNTLRSPVFCSLLLRCKKLQILASAVYTRSMKVSFGDLVVDDACLVLMKFRNDAAGDWPAGTRGERDFWTRAEMFAAMRRRGEIQSVYDVPREEESSNSREGFSVLFSICLPKNFSAAGTHGELHSIRD</sequence>
<evidence type="ECO:0000313" key="2">
    <source>
        <dbReference type="Proteomes" id="UP001221757"/>
    </source>
</evidence>
<name>A0AAD7DBF1_MYCRO</name>
<accession>A0AAD7DBF1</accession>
<comment type="caution">
    <text evidence="1">The sequence shown here is derived from an EMBL/GenBank/DDBJ whole genome shotgun (WGS) entry which is preliminary data.</text>
</comment>
<reference evidence="1" key="1">
    <citation type="submission" date="2023-03" db="EMBL/GenBank/DDBJ databases">
        <title>Massive genome expansion in bonnet fungi (Mycena s.s.) driven by repeated elements and novel gene families across ecological guilds.</title>
        <authorList>
            <consortium name="Lawrence Berkeley National Laboratory"/>
            <person name="Harder C.B."/>
            <person name="Miyauchi S."/>
            <person name="Viragh M."/>
            <person name="Kuo A."/>
            <person name="Thoen E."/>
            <person name="Andreopoulos B."/>
            <person name="Lu D."/>
            <person name="Skrede I."/>
            <person name="Drula E."/>
            <person name="Henrissat B."/>
            <person name="Morin E."/>
            <person name="Kohler A."/>
            <person name="Barry K."/>
            <person name="LaButti K."/>
            <person name="Morin E."/>
            <person name="Salamov A."/>
            <person name="Lipzen A."/>
            <person name="Mereny Z."/>
            <person name="Hegedus B."/>
            <person name="Baldrian P."/>
            <person name="Stursova M."/>
            <person name="Weitz H."/>
            <person name="Taylor A."/>
            <person name="Grigoriev I.V."/>
            <person name="Nagy L.G."/>
            <person name="Martin F."/>
            <person name="Kauserud H."/>
        </authorList>
    </citation>
    <scope>NUCLEOTIDE SEQUENCE</scope>
    <source>
        <strain evidence="1">CBHHK067</strain>
    </source>
</reference>
<dbReference type="Proteomes" id="UP001221757">
    <property type="component" value="Unassembled WGS sequence"/>
</dbReference>
<dbReference type="EMBL" id="JARKIE010000085">
    <property type="protein sequence ID" value="KAJ7687703.1"/>
    <property type="molecule type" value="Genomic_DNA"/>
</dbReference>
<evidence type="ECO:0000313" key="1">
    <source>
        <dbReference type="EMBL" id="KAJ7687703.1"/>
    </source>
</evidence>
<evidence type="ECO:0008006" key="3">
    <source>
        <dbReference type="Google" id="ProtNLM"/>
    </source>
</evidence>
<organism evidence="1 2">
    <name type="scientific">Mycena rosella</name>
    <name type="common">Pink bonnet</name>
    <name type="synonym">Agaricus rosellus</name>
    <dbReference type="NCBI Taxonomy" id="1033263"/>
    <lineage>
        <taxon>Eukaryota</taxon>
        <taxon>Fungi</taxon>
        <taxon>Dikarya</taxon>
        <taxon>Basidiomycota</taxon>
        <taxon>Agaricomycotina</taxon>
        <taxon>Agaricomycetes</taxon>
        <taxon>Agaricomycetidae</taxon>
        <taxon>Agaricales</taxon>
        <taxon>Marasmiineae</taxon>
        <taxon>Mycenaceae</taxon>
        <taxon>Mycena</taxon>
    </lineage>
</organism>
<keyword evidence="2" id="KW-1185">Reference proteome</keyword>